<reference evidence="4 5" key="1">
    <citation type="submission" date="2015-03" db="EMBL/GenBank/DDBJ databases">
        <title>Draft genome of the nematode, Opisthorchis viverrini.</title>
        <authorList>
            <person name="Mitreva M."/>
        </authorList>
    </citation>
    <scope>NUCLEOTIDE SEQUENCE [LARGE SCALE GENOMIC DNA]</scope>
    <source>
        <strain evidence="4">Khon Kaen</strain>
    </source>
</reference>
<evidence type="ECO:0000313" key="4">
    <source>
        <dbReference type="EMBL" id="OON19200.1"/>
    </source>
</evidence>
<evidence type="ECO:0000256" key="3">
    <source>
        <dbReference type="SAM" id="MobiDB-lite"/>
    </source>
</evidence>
<dbReference type="Proteomes" id="UP000243686">
    <property type="component" value="Unassembled WGS sequence"/>
</dbReference>
<dbReference type="SUPFAM" id="SSF50978">
    <property type="entry name" value="WD40 repeat-like"/>
    <property type="match status" value="1"/>
</dbReference>
<dbReference type="InterPro" id="IPR045151">
    <property type="entry name" value="DCAF8"/>
</dbReference>
<evidence type="ECO:0000256" key="1">
    <source>
        <dbReference type="ARBA" id="ARBA00022574"/>
    </source>
</evidence>
<evidence type="ECO:0000313" key="5">
    <source>
        <dbReference type="Proteomes" id="UP000243686"/>
    </source>
</evidence>
<dbReference type="GO" id="GO:0045944">
    <property type="term" value="P:positive regulation of transcription by RNA polymerase II"/>
    <property type="evidence" value="ECO:0007669"/>
    <property type="project" value="TreeGrafter"/>
</dbReference>
<accession>A0A1S8WXN8</accession>
<protein>
    <submittedName>
        <fullName evidence="4">WD domain, G-beta repeat protein</fullName>
    </submittedName>
</protein>
<feature type="non-terminal residue" evidence="4">
    <location>
        <position position="1"/>
    </location>
</feature>
<dbReference type="Gene3D" id="2.130.10.10">
    <property type="entry name" value="YVTN repeat-like/Quinoprotein amine dehydrogenase"/>
    <property type="match status" value="2"/>
</dbReference>
<dbReference type="SMART" id="SM00320">
    <property type="entry name" value="WD40"/>
    <property type="match status" value="5"/>
</dbReference>
<keyword evidence="1" id="KW-0853">WD repeat</keyword>
<feature type="compositionally biased region" description="Basic and acidic residues" evidence="3">
    <location>
        <begin position="362"/>
        <end position="377"/>
    </location>
</feature>
<feature type="compositionally biased region" description="Basic and acidic residues" evidence="3">
    <location>
        <begin position="422"/>
        <end position="433"/>
    </location>
</feature>
<feature type="compositionally biased region" description="Acidic residues" evidence="3">
    <location>
        <begin position="434"/>
        <end position="444"/>
    </location>
</feature>
<name>A0A1S8WXN8_OPIVI</name>
<dbReference type="GO" id="GO:0080008">
    <property type="term" value="C:Cul4-RING E3 ubiquitin ligase complex"/>
    <property type="evidence" value="ECO:0007669"/>
    <property type="project" value="TreeGrafter"/>
</dbReference>
<dbReference type="InterPro" id="IPR001680">
    <property type="entry name" value="WD40_rpt"/>
</dbReference>
<dbReference type="AlphaFoldDB" id="A0A1S8WXN8"/>
<dbReference type="GO" id="GO:0005737">
    <property type="term" value="C:cytoplasm"/>
    <property type="evidence" value="ECO:0007669"/>
    <property type="project" value="TreeGrafter"/>
</dbReference>
<feature type="non-terminal residue" evidence="4">
    <location>
        <position position="693"/>
    </location>
</feature>
<keyword evidence="2" id="KW-0677">Repeat</keyword>
<dbReference type="Pfam" id="PF00400">
    <property type="entry name" value="WD40"/>
    <property type="match status" value="1"/>
</dbReference>
<feature type="region of interest" description="Disordered" evidence="3">
    <location>
        <begin position="362"/>
        <end position="395"/>
    </location>
</feature>
<evidence type="ECO:0000256" key="2">
    <source>
        <dbReference type="ARBA" id="ARBA00022737"/>
    </source>
</evidence>
<dbReference type="InterPro" id="IPR015943">
    <property type="entry name" value="WD40/YVTN_repeat-like_dom_sf"/>
</dbReference>
<sequence length="693" mass="77891">RSGFIQPYALLEIGRWLTCGVQCDIQGVGVDQWRSHRALKFQSTCKKTASFLSTPVTLMMIVAGEVNTVCWDETGNYLLSGSDDRRICITPAFLEDSFVKPAYSQKLPADSNVFTAKFLPQTNGGQVLVGFKCGCVLRVFTDRPSESMIETVYCHSYAVYDVLTLPDHPTCFITLSHDQSAVIFDTRQPVSVPTPCSQRCYFRDSSVSPPNPKGWHAGCLRMKFEFPVTAGDIHPLDGARRIALAFADGFVRVFDLRRLTQGISSIGDSVQPLPYQITRPLGLPAQVEERRCIRLDYGPGHITSVKFEPPFPRIYDGLFPASGVGSSVGFGARHLLVSHMYAPVFLFDLNKTESAEDVDPKTLDWLPHTHEDSESRSQESVNGEAASQGTRTSRSRDPEIRIALAFFHWLEHRRSQRQSQVNEEHTADPQREEESSEDTEEPEPDTGLAPSDDDEASNTESRVSPFDLLTKEYVYNVLQSANRCRQLKAYRGHRSCRTVIKDAVFWGRDHILSGSECGHVIAWNRHTGKPVRVIKADNAVVNRIAPHPTLPLFACSGIDHAVKLVEPNPQIYDTTEDLYEEYTRISRQHVSEATTLCEENAKYTIDSLQSGSLHLERLARLRTSQALRQILHRLMGPNRPMSRDWGKFESNMKKSTQNIVVPLSRIKRGRVTMMTENSCGRSNESNAVRIEQL</sequence>
<organism evidence="4 5">
    <name type="scientific">Opisthorchis viverrini</name>
    <name type="common">Southeast Asian liver fluke</name>
    <dbReference type="NCBI Taxonomy" id="6198"/>
    <lineage>
        <taxon>Eukaryota</taxon>
        <taxon>Metazoa</taxon>
        <taxon>Spiralia</taxon>
        <taxon>Lophotrochozoa</taxon>
        <taxon>Platyhelminthes</taxon>
        <taxon>Trematoda</taxon>
        <taxon>Digenea</taxon>
        <taxon>Opisthorchiida</taxon>
        <taxon>Opisthorchiata</taxon>
        <taxon>Opisthorchiidae</taxon>
        <taxon>Opisthorchis</taxon>
    </lineage>
</organism>
<dbReference type="PANTHER" id="PTHR15574">
    <property type="entry name" value="WD REPEAT DOMAIN-CONTAINING FAMILY"/>
    <property type="match status" value="1"/>
</dbReference>
<feature type="region of interest" description="Disordered" evidence="3">
    <location>
        <begin position="415"/>
        <end position="463"/>
    </location>
</feature>
<dbReference type="InterPro" id="IPR036322">
    <property type="entry name" value="WD40_repeat_dom_sf"/>
</dbReference>
<gene>
    <name evidence="4" type="ORF">X801_04935</name>
</gene>
<dbReference type="EMBL" id="KV893523">
    <property type="protein sequence ID" value="OON19200.1"/>
    <property type="molecule type" value="Genomic_DNA"/>
</dbReference>
<feature type="compositionally biased region" description="Polar residues" evidence="3">
    <location>
        <begin position="378"/>
        <end position="392"/>
    </location>
</feature>
<proteinExistence type="predicted"/>
<keyword evidence="5" id="KW-1185">Reference proteome</keyword>
<dbReference type="PANTHER" id="PTHR15574:SF39">
    <property type="entry name" value="DDB1- AND CUL4-ASSOCIATED FACTOR 6"/>
    <property type="match status" value="1"/>
</dbReference>